<dbReference type="PANTHER" id="PTHR38008">
    <property type="entry name" value="HEMOLYSIN-RELATED"/>
    <property type="match status" value="1"/>
</dbReference>
<keyword evidence="3" id="KW-1185">Reference proteome</keyword>
<gene>
    <name evidence="1" type="ORF">GGQ89_003708</name>
    <name evidence="2" type="ORF">JYA60_01470</name>
</gene>
<dbReference type="RefSeq" id="WP_201780597.1">
    <property type="nucleotide sequence ID" value="NZ_JACHNX010000030.1"/>
</dbReference>
<sequence length="127" mass="13594">MPMRLWVFAAMGSVVCLGVPALILNSSEAFGQMTEGNAAPGICVRAGGVGIVVNGGSYCRLGDGRLVDQRLLFRRRPRRAVMPNPASAYCEHNGGWIETVNAPGGQTGYCHLPNGAVVEEWAFFRGR</sequence>
<dbReference type="Proteomes" id="UP000584663">
    <property type="component" value="Unassembled WGS sequence"/>
</dbReference>
<evidence type="ECO:0000313" key="1">
    <source>
        <dbReference type="EMBL" id="MBB4611461.1"/>
    </source>
</evidence>
<evidence type="ECO:0000313" key="4">
    <source>
        <dbReference type="Proteomes" id="UP000704529"/>
    </source>
</evidence>
<dbReference type="PANTHER" id="PTHR38008:SF2">
    <property type="entry name" value="HEMOLYSIN"/>
    <property type="match status" value="1"/>
</dbReference>
<reference evidence="2" key="2">
    <citation type="submission" date="2021-01" db="EMBL/GenBank/DDBJ databases">
        <title>Genome Sequencing of Type Strains.</title>
        <authorList>
            <person name="Lemaire J.F."/>
            <person name="Inderbitzin P."/>
            <person name="Collins S.B."/>
            <person name="Wespe N."/>
            <person name="Knight-Connoni V."/>
        </authorList>
    </citation>
    <scope>NUCLEOTIDE SEQUENCE</scope>
    <source>
        <strain evidence="2">DSM 14562</strain>
    </source>
</reference>
<dbReference type="EMBL" id="JACHNX010000030">
    <property type="protein sequence ID" value="MBB4611461.1"/>
    <property type="molecule type" value="Genomic_DNA"/>
</dbReference>
<dbReference type="Pfam" id="PF03891">
    <property type="entry name" value="DUF333"/>
    <property type="match status" value="1"/>
</dbReference>
<dbReference type="InterPro" id="IPR005590">
    <property type="entry name" value="DUF333"/>
</dbReference>
<organism evidence="2 4">
    <name type="scientific">Sphingomonas yabuuchiae</name>
    <dbReference type="NCBI Taxonomy" id="172044"/>
    <lineage>
        <taxon>Bacteria</taxon>
        <taxon>Pseudomonadati</taxon>
        <taxon>Pseudomonadota</taxon>
        <taxon>Alphaproteobacteria</taxon>
        <taxon>Sphingomonadales</taxon>
        <taxon>Sphingomonadaceae</taxon>
        <taxon>Sphingomonas</taxon>
    </lineage>
</organism>
<name>A0AA40ZYV9_9SPHN</name>
<evidence type="ECO:0000313" key="3">
    <source>
        <dbReference type="Proteomes" id="UP000584663"/>
    </source>
</evidence>
<evidence type="ECO:0000313" key="2">
    <source>
        <dbReference type="EMBL" id="MBN3556905.1"/>
    </source>
</evidence>
<proteinExistence type="predicted"/>
<protein>
    <submittedName>
        <fullName evidence="2">DUF333 domain-containing protein</fullName>
    </submittedName>
    <submittedName>
        <fullName evidence="1">Hemolysin</fullName>
    </submittedName>
</protein>
<accession>A0AA40ZYV9</accession>
<dbReference type="EMBL" id="JAFHKU010000089">
    <property type="protein sequence ID" value="MBN3556905.1"/>
    <property type="molecule type" value="Genomic_DNA"/>
</dbReference>
<comment type="caution">
    <text evidence="2">The sequence shown here is derived from an EMBL/GenBank/DDBJ whole genome shotgun (WGS) entry which is preliminary data.</text>
</comment>
<dbReference type="AlphaFoldDB" id="A0AA40ZYV9"/>
<dbReference type="Proteomes" id="UP000704529">
    <property type="component" value="Unassembled WGS sequence"/>
</dbReference>
<reference evidence="1 3" key="1">
    <citation type="submission" date="2020-08" db="EMBL/GenBank/DDBJ databases">
        <title>Genomic Encyclopedia of Type Strains, Phase IV (KMG-IV): sequencing the most valuable type-strain genomes for metagenomic binning, comparative biology and taxonomic classification.</title>
        <authorList>
            <person name="Goeker M."/>
        </authorList>
    </citation>
    <scope>NUCLEOTIDE SEQUENCE [LARGE SCALE GENOMIC DNA]</scope>
    <source>
        <strain evidence="1 3">DSM 14562</strain>
    </source>
</reference>